<dbReference type="Proteomes" id="UP001482620">
    <property type="component" value="Unassembled WGS sequence"/>
</dbReference>
<protein>
    <submittedName>
        <fullName evidence="1">Uncharacterized protein</fullName>
    </submittedName>
</protein>
<accession>A0ABV0UX29</accession>
<sequence>TNIFGTFYSHKTSKHHLRSLKDFKVGLVVLVDPAQDLDDLEGVSTSCSDFSNAEVETGLVSGSDDSTENLPELIEQKIAGILLKLEHILHIPATIVVCWRS</sequence>
<keyword evidence="2" id="KW-1185">Reference proteome</keyword>
<name>A0ABV0UX29_9TELE</name>
<comment type="caution">
    <text evidence="1">The sequence shown here is derived from an EMBL/GenBank/DDBJ whole genome shotgun (WGS) entry which is preliminary data.</text>
</comment>
<organism evidence="1 2">
    <name type="scientific">Ilyodon furcidens</name>
    <name type="common">goldbreast splitfin</name>
    <dbReference type="NCBI Taxonomy" id="33524"/>
    <lineage>
        <taxon>Eukaryota</taxon>
        <taxon>Metazoa</taxon>
        <taxon>Chordata</taxon>
        <taxon>Craniata</taxon>
        <taxon>Vertebrata</taxon>
        <taxon>Euteleostomi</taxon>
        <taxon>Actinopterygii</taxon>
        <taxon>Neopterygii</taxon>
        <taxon>Teleostei</taxon>
        <taxon>Neoteleostei</taxon>
        <taxon>Acanthomorphata</taxon>
        <taxon>Ovalentaria</taxon>
        <taxon>Atherinomorphae</taxon>
        <taxon>Cyprinodontiformes</taxon>
        <taxon>Goodeidae</taxon>
        <taxon>Ilyodon</taxon>
    </lineage>
</organism>
<feature type="non-terminal residue" evidence="1">
    <location>
        <position position="1"/>
    </location>
</feature>
<gene>
    <name evidence="1" type="ORF">ILYODFUR_022728</name>
</gene>
<dbReference type="EMBL" id="JAHRIQ010083624">
    <property type="protein sequence ID" value="MEQ2248796.1"/>
    <property type="molecule type" value="Genomic_DNA"/>
</dbReference>
<proteinExistence type="predicted"/>
<reference evidence="1 2" key="1">
    <citation type="submission" date="2021-06" db="EMBL/GenBank/DDBJ databases">
        <authorList>
            <person name="Palmer J.M."/>
        </authorList>
    </citation>
    <scope>NUCLEOTIDE SEQUENCE [LARGE SCALE GENOMIC DNA]</scope>
    <source>
        <strain evidence="2">if_2019</strain>
        <tissue evidence="1">Muscle</tissue>
    </source>
</reference>
<evidence type="ECO:0000313" key="2">
    <source>
        <dbReference type="Proteomes" id="UP001482620"/>
    </source>
</evidence>
<evidence type="ECO:0000313" key="1">
    <source>
        <dbReference type="EMBL" id="MEQ2248796.1"/>
    </source>
</evidence>